<accession>A0A6V7DIE7</accession>
<dbReference type="EMBL" id="LR828253">
    <property type="protein sequence ID" value="CAD0335017.1"/>
    <property type="molecule type" value="Genomic_DNA"/>
</dbReference>
<feature type="region of interest" description="Disordered" evidence="1">
    <location>
        <begin position="46"/>
        <end position="79"/>
    </location>
</feature>
<dbReference type="EMBL" id="LR828253">
    <property type="protein sequence ID" value="CAD0335026.1"/>
    <property type="molecule type" value="Genomic_DNA"/>
</dbReference>
<gene>
    <name evidence="2" type="ORF">CFBP8129_24150</name>
</gene>
<protein>
    <submittedName>
        <fullName evidence="2">Uncharacterized protein</fullName>
    </submittedName>
</protein>
<evidence type="ECO:0000256" key="1">
    <source>
        <dbReference type="SAM" id="MobiDB-lite"/>
    </source>
</evidence>
<organism evidence="2">
    <name type="scientific">Xanthomonas hortorum pv. gardneri</name>
    <dbReference type="NCBI Taxonomy" id="2754056"/>
    <lineage>
        <taxon>Bacteria</taxon>
        <taxon>Pseudomonadati</taxon>
        <taxon>Pseudomonadota</taxon>
        <taxon>Gammaproteobacteria</taxon>
        <taxon>Lysobacterales</taxon>
        <taxon>Lysobacteraceae</taxon>
        <taxon>Xanthomonas</taxon>
    </lineage>
</organism>
<proteinExistence type="predicted"/>
<evidence type="ECO:0000313" key="2">
    <source>
        <dbReference type="EMBL" id="CAD0335017.1"/>
    </source>
</evidence>
<sequence length="79" mass="8668">MILFPSPCGRRWRAAPDEGAGEASLKLDAGGFAHRLKIDARGFARTLTQTPAPRPGPRWRRGRSKARAPVARKPRLLAP</sequence>
<reference evidence="2" key="1">
    <citation type="submission" date="2020-07" db="EMBL/GenBank/DDBJ databases">
        <authorList>
            <person name="Pothier F. J."/>
        </authorList>
    </citation>
    <scope>NUCLEOTIDE SEQUENCE</scope>
    <source>
        <strain evidence="2">CFBP 8129</strain>
    </source>
</reference>
<feature type="compositionally biased region" description="Basic residues" evidence="1">
    <location>
        <begin position="57"/>
        <end position="79"/>
    </location>
</feature>
<dbReference type="AlphaFoldDB" id="A0A6V7DIE7"/>
<name>A0A6V7DIE7_9XANT</name>